<dbReference type="RefSeq" id="WP_245706290.1">
    <property type="nucleotide sequence ID" value="NZ_FOHA01000035.1"/>
</dbReference>
<dbReference type="InterPro" id="IPR036097">
    <property type="entry name" value="HisK_dim/P_sf"/>
</dbReference>
<keyword evidence="17" id="KW-1185">Reference proteome</keyword>
<dbReference type="GO" id="GO:0005886">
    <property type="term" value="C:plasma membrane"/>
    <property type="evidence" value="ECO:0007669"/>
    <property type="project" value="UniProtKB-SubCell"/>
</dbReference>
<dbReference type="PANTHER" id="PTHR45528:SF1">
    <property type="entry name" value="SENSOR HISTIDINE KINASE CPXA"/>
    <property type="match status" value="1"/>
</dbReference>
<dbReference type="Gene3D" id="3.30.565.10">
    <property type="entry name" value="Histidine kinase-like ATPase, C-terminal domain"/>
    <property type="match status" value="1"/>
</dbReference>
<name>A0A1H9UKW8_9LACT</name>
<dbReference type="PANTHER" id="PTHR45528">
    <property type="entry name" value="SENSOR HISTIDINE KINASE CPXA"/>
    <property type="match status" value="1"/>
</dbReference>
<accession>A0A1H9UKW8</accession>
<dbReference type="Pfam" id="PF00512">
    <property type="entry name" value="HisKA"/>
    <property type="match status" value="1"/>
</dbReference>
<dbReference type="Pfam" id="PF02518">
    <property type="entry name" value="HATPase_c"/>
    <property type="match status" value="1"/>
</dbReference>
<keyword evidence="7 14" id="KW-0812">Transmembrane</keyword>
<evidence type="ECO:0000256" key="1">
    <source>
        <dbReference type="ARBA" id="ARBA00000085"/>
    </source>
</evidence>
<evidence type="ECO:0000256" key="11">
    <source>
        <dbReference type="ARBA" id="ARBA00022989"/>
    </source>
</evidence>
<dbReference type="FunFam" id="1.10.287.130:FF:000001">
    <property type="entry name" value="Two-component sensor histidine kinase"/>
    <property type="match status" value="1"/>
</dbReference>
<dbReference type="EC" id="2.7.13.3" evidence="3"/>
<protein>
    <recommendedName>
        <fullName evidence="3">histidine kinase</fullName>
        <ecNumber evidence="3">2.7.13.3</ecNumber>
    </recommendedName>
</protein>
<evidence type="ECO:0000256" key="5">
    <source>
        <dbReference type="ARBA" id="ARBA00022553"/>
    </source>
</evidence>
<feature type="transmembrane region" description="Helical" evidence="14">
    <location>
        <begin position="60"/>
        <end position="80"/>
    </location>
</feature>
<evidence type="ECO:0000256" key="12">
    <source>
        <dbReference type="ARBA" id="ARBA00023012"/>
    </source>
</evidence>
<feature type="transmembrane region" description="Helical" evidence="14">
    <location>
        <begin position="12"/>
        <end position="40"/>
    </location>
</feature>
<dbReference type="InterPro" id="IPR005467">
    <property type="entry name" value="His_kinase_dom"/>
</dbReference>
<dbReference type="InterPro" id="IPR003661">
    <property type="entry name" value="HisK_dim/P_dom"/>
</dbReference>
<evidence type="ECO:0000256" key="2">
    <source>
        <dbReference type="ARBA" id="ARBA00004651"/>
    </source>
</evidence>
<dbReference type="PRINTS" id="PR00344">
    <property type="entry name" value="BCTRLSENSOR"/>
</dbReference>
<dbReference type="InterPro" id="IPR004358">
    <property type="entry name" value="Sig_transdc_His_kin-like_C"/>
</dbReference>
<keyword evidence="4" id="KW-1003">Cell membrane</keyword>
<dbReference type="CDD" id="cd00082">
    <property type="entry name" value="HisKA"/>
    <property type="match status" value="1"/>
</dbReference>
<dbReference type="SUPFAM" id="SSF55874">
    <property type="entry name" value="ATPase domain of HSP90 chaperone/DNA topoisomerase II/histidine kinase"/>
    <property type="match status" value="1"/>
</dbReference>
<evidence type="ECO:0000256" key="4">
    <source>
        <dbReference type="ARBA" id="ARBA00022475"/>
    </source>
</evidence>
<keyword evidence="5" id="KW-0597">Phosphoprotein</keyword>
<gene>
    <name evidence="16" type="ORF">SAMN04488559_1354</name>
</gene>
<dbReference type="AlphaFoldDB" id="A0A1H9UKW8"/>
<reference evidence="16 17" key="1">
    <citation type="submission" date="2016-10" db="EMBL/GenBank/DDBJ databases">
        <authorList>
            <person name="de Groot N.N."/>
        </authorList>
    </citation>
    <scope>NUCLEOTIDE SEQUENCE [LARGE SCALE GENOMIC DNA]</scope>
    <source>
        <strain evidence="16 17">DSM 13760</strain>
    </source>
</reference>
<comment type="catalytic activity">
    <reaction evidence="1">
        <text>ATP + protein L-histidine = ADP + protein N-phospho-L-histidine.</text>
        <dbReference type="EC" id="2.7.13.3"/>
    </reaction>
</comment>
<keyword evidence="8" id="KW-0547">Nucleotide-binding</keyword>
<evidence type="ECO:0000256" key="8">
    <source>
        <dbReference type="ARBA" id="ARBA00022741"/>
    </source>
</evidence>
<evidence type="ECO:0000256" key="14">
    <source>
        <dbReference type="SAM" id="Phobius"/>
    </source>
</evidence>
<keyword evidence="12" id="KW-0902">Two-component regulatory system</keyword>
<evidence type="ECO:0000256" key="13">
    <source>
        <dbReference type="ARBA" id="ARBA00023136"/>
    </source>
</evidence>
<dbReference type="FunFam" id="3.30.565.10:FF:000013">
    <property type="entry name" value="Two-component sensor histidine kinase"/>
    <property type="match status" value="1"/>
</dbReference>
<dbReference type="EMBL" id="FOHA01000035">
    <property type="protein sequence ID" value="SES09767.1"/>
    <property type="molecule type" value="Genomic_DNA"/>
</dbReference>
<evidence type="ECO:0000313" key="17">
    <source>
        <dbReference type="Proteomes" id="UP000198948"/>
    </source>
</evidence>
<dbReference type="SUPFAM" id="SSF47384">
    <property type="entry name" value="Homodimeric domain of signal transducing histidine kinase"/>
    <property type="match status" value="1"/>
</dbReference>
<evidence type="ECO:0000256" key="7">
    <source>
        <dbReference type="ARBA" id="ARBA00022692"/>
    </source>
</evidence>
<dbReference type="PROSITE" id="PS50109">
    <property type="entry name" value="HIS_KIN"/>
    <property type="match status" value="1"/>
</dbReference>
<dbReference type="SMART" id="SM00387">
    <property type="entry name" value="HATPase_c"/>
    <property type="match status" value="1"/>
</dbReference>
<keyword evidence="11 14" id="KW-1133">Transmembrane helix</keyword>
<evidence type="ECO:0000256" key="10">
    <source>
        <dbReference type="ARBA" id="ARBA00022840"/>
    </source>
</evidence>
<dbReference type="STRING" id="142588.SAMN04488559_1354"/>
<dbReference type="CDD" id="cd00075">
    <property type="entry name" value="HATPase"/>
    <property type="match status" value="1"/>
</dbReference>
<dbReference type="InterPro" id="IPR003594">
    <property type="entry name" value="HATPase_dom"/>
</dbReference>
<dbReference type="InterPro" id="IPR036890">
    <property type="entry name" value="HATPase_C_sf"/>
</dbReference>
<dbReference type="Proteomes" id="UP000198948">
    <property type="component" value="Unassembled WGS sequence"/>
</dbReference>
<dbReference type="InterPro" id="IPR050398">
    <property type="entry name" value="HssS/ArlS-like"/>
</dbReference>
<comment type="subcellular location">
    <subcellularLocation>
        <location evidence="2">Cell membrane</location>
        <topology evidence="2">Multi-pass membrane protein</topology>
    </subcellularLocation>
</comment>
<evidence type="ECO:0000313" key="16">
    <source>
        <dbReference type="EMBL" id="SES09767.1"/>
    </source>
</evidence>
<keyword evidence="13 14" id="KW-0472">Membrane</keyword>
<keyword evidence="9 16" id="KW-0418">Kinase</keyword>
<dbReference type="Gene3D" id="1.10.287.130">
    <property type="match status" value="1"/>
</dbReference>
<evidence type="ECO:0000256" key="9">
    <source>
        <dbReference type="ARBA" id="ARBA00022777"/>
    </source>
</evidence>
<feature type="domain" description="Histidine kinase" evidence="15">
    <location>
        <begin position="150"/>
        <end position="367"/>
    </location>
</feature>
<sequence length="373" mass="42780">MKLTRKDKGELFAEAIVTGMIVYFFYLGSEIVFKQVLFYAFPNLKETIWGLKLATNIYSFKNYALFFVGLLTIIVIIWRLKRRIKQMQLNHIIEDLHYIAQGHYEHRIPFALKGDMGKVVESIHTLVSSTVDAMEEERAIEKSKDELITNVSHDIRTPLTSIIGYLGLIEDKQYKNEEELLAYTHVAYLKAKQMSLLVEDLFEYTKVRQRSTPLTITKFNLVQLLEQLEVEFQMDAEQKGVTFNLEVSDLEIFIEADAEKLVRVFNNLLSNALKYGKDATLLEIKAQKFDEQVMISVSNNGAAIPENSLKMLFERFYRVETSRSTETGGTGLGLAIAQSIVELHDGTIHAQSNEKKTAFIIYLPIKSKEILKN</sequence>
<evidence type="ECO:0000256" key="3">
    <source>
        <dbReference type="ARBA" id="ARBA00012438"/>
    </source>
</evidence>
<dbReference type="GO" id="GO:0000155">
    <property type="term" value="F:phosphorelay sensor kinase activity"/>
    <property type="evidence" value="ECO:0007669"/>
    <property type="project" value="InterPro"/>
</dbReference>
<organism evidence="16 17">
    <name type="scientific">Isobaculum melis</name>
    <dbReference type="NCBI Taxonomy" id="142588"/>
    <lineage>
        <taxon>Bacteria</taxon>
        <taxon>Bacillati</taxon>
        <taxon>Bacillota</taxon>
        <taxon>Bacilli</taxon>
        <taxon>Lactobacillales</taxon>
        <taxon>Carnobacteriaceae</taxon>
        <taxon>Isobaculum</taxon>
    </lineage>
</organism>
<proteinExistence type="predicted"/>
<evidence type="ECO:0000256" key="6">
    <source>
        <dbReference type="ARBA" id="ARBA00022679"/>
    </source>
</evidence>
<dbReference type="GO" id="GO:0005524">
    <property type="term" value="F:ATP binding"/>
    <property type="evidence" value="ECO:0007669"/>
    <property type="project" value="UniProtKB-KW"/>
</dbReference>
<keyword evidence="10" id="KW-0067">ATP-binding</keyword>
<evidence type="ECO:0000259" key="15">
    <source>
        <dbReference type="PROSITE" id="PS50109"/>
    </source>
</evidence>
<dbReference type="SMART" id="SM00388">
    <property type="entry name" value="HisKA"/>
    <property type="match status" value="1"/>
</dbReference>
<keyword evidence="6" id="KW-0808">Transferase</keyword>